<evidence type="ECO:0000313" key="2">
    <source>
        <dbReference type="Ensembl" id="ENSCCNP00000029646.1"/>
    </source>
</evidence>
<accession>A0A8C0XNU1</accession>
<name>A0A8C0XNU1_CASCN</name>
<reference evidence="2" key="1">
    <citation type="submission" date="2023-09" db="UniProtKB">
        <authorList>
            <consortium name="Ensembl"/>
        </authorList>
    </citation>
    <scope>IDENTIFICATION</scope>
</reference>
<dbReference type="AlphaFoldDB" id="A0A8C0XNU1"/>
<proteinExistence type="predicted"/>
<protein>
    <submittedName>
        <fullName evidence="2">Uncharacterized protein</fullName>
    </submittedName>
</protein>
<feature type="region of interest" description="Disordered" evidence="1">
    <location>
        <begin position="1"/>
        <end position="67"/>
    </location>
</feature>
<organism evidence="2">
    <name type="scientific">Castor canadensis</name>
    <name type="common">American beaver</name>
    <dbReference type="NCBI Taxonomy" id="51338"/>
    <lineage>
        <taxon>Eukaryota</taxon>
        <taxon>Metazoa</taxon>
        <taxon>Chordata</taxon>
        <taxon>Craniata</taxon>
        <taxon>Vertebrata</taxon>
        <taxon>Euteleostomi</taxon>
        <taxon>Mammalia</taxon>
        <taxon>Eutheria</taxon>
        <taxon>Euarchontoglires</taxon>
        <taxon>Glires</taxon>
        <taxon>Rodentia</taxon>
        <taxon>Castorimorpha</taxon>
        <taxon>Castoridae</taxon>
        <taxon>Castor</taxon>
    </lineage>
</organism>
<evidence type="ECO:0000256" key="1">
    <source>
        <dbReference type="SAM" id="MobiDB-lite"/>
    </source>
</evidence>
<sequence length="67" mass="7041">METNESSEGSRSCSLDVQPSSEGLGTTSQPFSSSGGSAGEPPTTWIKSQSHRMAPRVSSSDMDTRDC</sequence>
<dbReference type="Ensembl" id="ENSCCNT00000037365.1">
    <property type="protein sequence ID" value="ENSCCNP00000029646.1"/>
    <property type="gene ID" value="ENSCCNG00000028396.1"/>
</dbReference>
<feature type="compositionally biased region" description="Polar residues" evidence="1">
    <location>
        <begin position="1"/>
        <end position="35"/>
    </location>
</feature>